<feature type="compositionally biased region" description="Polar residues" evidence="1">
    <location>
        <begin position="86"/>
        <end position="105"/>
    </location>
</feature>
<comment type="caution">
    <text evidence="2">The sequence shown here is derived from an EMBL/GenBank/DDBJ whole genome shotgun (WGS) entry which is preliminary data.</text>
</comment>
<organism evidence="2 3">
    <name type="scientific">Scomber scombrus</name>
    <name type="common">Atlantic mackerel</name>
    <name type="synonym">Scomber vernalis</name>
    <dbReference type="NCBI Taxonomy" id="13677"/>
    <lineage>
        <taxon>Eukaryota</taxon>
        <taxon>Metazoa</taxon>
        <taxon>Chordata</taxon>
        <taxon>Craniata</taxon>
        <taxon>Vertebrata</taxon>
        <taxon>Euteleostomi</taxon>
        <taxon>Actinopterygii</taxon>
        <taxon>Neopterygii</taxon>
        <taxon>Teleostei</taxon>
        <taxon>Neoteleostei</taxon>
        <taxon>Acanthomorphata</taxon>
        <taxon>Pelagiaria</taxon>
        <taxon>Scombriformes</taxon>
        <taxon>Scombridae</taxon>
        <taxon>Scomber</taxon>
    </lineage>
</organism>
<accession>A0AAV1Q009</accession>
<protein>
    <submittedName>
        <fullName evidence="2">Uncharacterized protein</fullName>
    </submittedName>
</protein>
<proteinExistence type="predicted"/>
<evidence type="ECO:0000256" key="1">
    <source>
        <dbReference type="SAM" id="MobiDB-lite"/>
    </source>
</evidence>
<feature type="compositionally biased region" description="Pro residues" evidence="1">
    <location>
        <begin position="75"/>
        <end position="85"/>
    </location>
</feature>
<evidence type="ECO:0000313" key="2">
    <source>
        <dbReference type="EMBL" id="CAK6977752.1"/>
    </source>
</evidence>
<dbReference type="Proteomes" id="UP001314229">
    <property type="component" value="Unassembled WGS sequence"/>
</dbReference>
<gene>
    <name evidence="2" type="ORF">FSCOSCO3_A027168</name>
</gene>
<sequence>MGFLSALMTSCISAEVKTTGLVKPAAEGEQPAPPLIVPQWESATWQPTGEAGRFGPAEKEPGRPKERKHHQGQHKPPPPLPPPPLITQTRAEPQQSQPGLSSGASESHFLLKTP</sequence>
<evidence type="ECO:0000313" key="3">
    <source>
        <dbReference type="Proteomes" id="UP001314229"/>
    </source>
</evidence>
<dbReference type="AlphaFoldDB" id="A0AAV1Q009"/>
<reference evidence="2 3" key="1">
    <citation type="submission" date="2024-01" db="EMBL/GenBank/DDBJ databases">
        <authorList>
            <person name="Alioto T."/>
            <person name="Alioto T."/>
            <person name="Gomez Garrido J."/>
        </authorList>
    </citation>
    <scope>NUCLEOTIDE SEQUENCE [LARGE SCALE GENOMIC DNA]</scope>
</reference>
<feature type="region of interest" description="Disordered" evidence="1">
    <location>
        <begin position="24"/>
        <end position="114"/>
    </location>
</feature>
<keyword evidence="3" id="KW-1185">Reference proteome</keyword>
<dbReference type="EMBL" id="CAWUFR010000428">
    <property type="protein sequence ID" value="CAK6977752.1"/>
    <property type="molecule type" value="Genomic_DNA"/>
</dbReference>
<name>A0AAV1Q009_SCOSC</name>